<dbReference type="GO" id="GO:0000287">
    <property type="term" value="F:magnesium ion binding"/>
    <property type="evidence" value="ECO:0007669"/>
    <property type="project" value="TreeGrafter"/>
</dbReference>
<evidence type="ECO:0000313" key="5">
    <source>
        <dbReference type="Proteomes" id="UP000321040"/>
    </source>
</evidence>
<dbReference type="InterPro" id="IPR000150">
    <property type="entry name" value="Cof"/>
</dbReference>
<dbReference type="Pfam" id="PF08282">
    <property type="entry name" value="Hydrolase_3"/>
    <property type="match status" value="1"/>
</dbReference>
<dbReference type="KEGG" id="skl:C7J89_03665"/>
<dbReference type="PANTHER" id="PTHR10000">
    <property type="entry name" value="PHOSPHOSERINE PHOSPHATASE"/>
    <property type="match status" value="1"/>
</dbReference>
<dbReference type="AlphaFoldDB" id="A0A151A2A7"/>
<dbReference type="NCBIfam" id="TIGR00099">
    <property type="entry name" value="Cof-subfamily"/>
    <property type="match status" value="1"/>
</dbReference>
<dbReference type="Proteomes" id="UP000321040">
    <property type="component" value="Unassembled WGS sequence"/>
</dbReference>
<dbReference type="GeneID" id="69904426"/>
<dbReference type="Proteomes" id="UP000706163">
    <property type="component" value="Unassembled WGS sequence"/>
</dbReference>
<dbReference type="Proteomes" id="UP000075418">
    <property type="component" value="Unassembled WGS sequence"/>
</dbReference>
<dbReference type="Gene3D" id="3.30.1240.10">
    <property type="match status" value="1"/>
</dbReference>
<dbReference type="Gene3D" id="3.40.50.1000">
    <property type="entry name" value="HAD superfamily/HAD-like"/>
    <property type="match status" value="1"/>
</dbReference>
<dbReference type="SFLD" id="SFLDG01140">
    <property type="entry name" value="C2.B:_Phosphomannomutase_and_P"/>
    <property type="match status" value="1"/>
</dbReference>
<keyword evidence="5" id="KW-1185">Reference proteome</keyword>
<gene>
    <name evidence="3" type="ORF">A0131_01430</name>
    <name evidence="2" type="ORF">K8V85_04595</name>
    <name evidence="1" type="ORF">SKL01_10410</name>
</gene>
<dbReference type="InterPro" id="IPR036412">
    <property type="entry name" value="HAD-like_sf"/>
</dbReference>
<dbReference type="GO" id="GO:0016791">
    <property type="term" value="F:phosphatase activity"/>
    <property type="evidence" value="ECO:0007669"/>
    <property type="project" value="UniProtKB-ARBA"/>
</dbReference>
<reference evidence="3 4" key="1">
    <citation type="submission" date="2016-02" db="EMBL/GenBank/DDBJ databases">
        <title>Draft genome sequence of hydrocarbon degrading Staphylococcus saprophyticus Strain CNV2, isolated from crude-oil contaminated soil from Noonmati Oil Refinery, Guwahati, Assam, India.</title>
        <authorList>
            <person name="Mukherjee A."/>
            <person name="Chettri B."/>
            <person name="Langpoklakpam J."/>
            <person name="Singh A.K."/>
            <person name="Chattopadhyay D.J."/>
        </authorList>
    </citation>
    <scope>NUCLEOTIDE SEQUENCE [LARGE SCALE GENOMIC DNA]</scope>
    <source>
        <strain evidence="3 4">CNV2</strain>
    </source>
</reference>
<dbReference type="EMBL" id="BKAQ01000007">
    <property type="protein sequence ID" value="GEP81863.1"/>
    <property type="molecule type" value="Genomic_DNA"/>
</dbReference>
<name>A0A151A2A7_9STAP</name>
<dbReference type="RefSeq" id="WP_061853703.1">
    <property type="nucleotide sequence ID" value="NZ_BKAQ01000007.1"/>
</dbReference>
<dbReference type="EMBL" id="LUGM01000002">
    <property type="protein sequence ID" value="KYH13472.1"/>
    <property type="molecule type" value="Genomic_DNA"/>
</dbReference>
<organism evidence="3 4">
    <name type="scientific">Staphylococcus kloosii</name>
    <dbReference type="NCBI Taxonomy" id="29384"/>
    <lineage>
        <taxon>Bacteria</taxon>
        <taxon>Bacillati</taxon>
        <taxon>Bacillota</taxon>
        <taxon>Bacilli</taxon>
        <taxon>Bacillales</taxon>
        <taxon>Staphylococcaceae</taxon>
        <taxon>Staphylococcus</taxon>
    </lineage>
</organism>
<dbReference type="EMBL" id="DYVT01000048">
    <property type="protein sequence ID" value="HJF67570.1"/>
    <property type="molecule type" value="Genomic_DNA"/>
</dbReference>
<dbReference type="OrthoDB" id="9814970at2"/>
<evidence type="ECO:0000313" key="3">
    <source>
        <dbReference type="EMBL" id="KYH13472.1"/>
    </source>
</evidence>
<evidence type="ECO:0000313" key="4">
    <source>
        <dbReference type="Proteomes" id="UP000075418"/>
    </source>
</evidence>
<dbReference type="NCBIfam" id="TIGR01484">
    <property type="entry name" value="HAD-SF-IIB"/>
    <property type="match status" value="1"/>
</dbReference>
<dbReference type="PANTHER" id="PTHR10000:SF53">
    <property type="entry name" value="5-AMINO-6-(5-PHOSPHO-D-RIBITYLAMINO)URACIL PHOSPHATASE YBJI-RELATED"/>
    <property type="match status" value="1"/>
</dbReference>
<sequence>MIKAIAVDMDGTFLDSNKNYDETRFNRIFQQLQQQGTKFIAASGNQYAKLLSIFGERDMFFIAENGAVIYNGNELYDYKAFDFDVYKNLIDYIHFERGMSEIIVCGLKSAYILKSTDDKFKKDAHFYYRQLQEIDSFATLPQDEYVKVAFNINRQTHPKLDTELQEKFENDIGLVSSGRDSVDVIIPNMTKGNALKRLLAKWDLSASQLMAFGDANNDYDMLALAEYSYVMQNSEDQSLFDVSNYVAPSNDEQGVLTVIETQVLKNK</sequence>
<reference evidence="1 5" key="2">
    <citation type="submission" date="2019-07" db="EMBL/GenBank/DDBJ databases">
        <title>Whole genome shotgun sequence of Staphylococcus kloosii NBRC 109624.</title>
        <authorList>
            <person name="Hosoyama A."/>
            <person name="Uohara A."/>
            <person name="Ohji S."/>
            <person name="Ichikawa N."/>
        </authorList>
    </citation>
    <scope>NUCLEOTIDE SEQUENCE [LARGE SCALE GENOMIC DNA]</scope>
    <source>
        <strain evidence="1 5">NBRC 109624</strain>
    </source>
</reference>
<evidence type="ECO:0000313" key="2">
    <source>
        <dbReference type="EMBL" id="HJF67570.1"/>
    </source>
</evidence>
<keyword evidence="3" id="KW-0378">Hydrolase</keyword>
<protein>
    <submittedName>
        <fullName evidence="2">Cof-type HAD-IIB family hydrolase</fullName>
    </submittedName>
    <submittedName>
        <fullName evidence="3">HAD family hydrolase</fullName>
    </submittedName>
    <submittedName>
        <fullName evidence="1">Haloacid dehalogenase</fullName>
    </submittedName>
</protein>
<comment type="caution">
    <text evidence="3">The sequence shown here is derived from an EMBL/GenBank/DDBJ whole genome shotgun (WGS) entry which is preliminary data.</text>
</comment>
<dbReference type="SUPFAM" id="SSF56784">
    <property type="entry name" value="HAD-like"/>
    <property type="match status" value="1"/>
</dbReference>
<dbReference type="InterPro" id="IPR023214">
    <property type="entry name" value="HAD_sf"/>
</dbReference>
<reference evidence="2" key="3">
    <citation type="journal article" date="2021" name="PeerJ">
        <title>Extensive microbial diversity within the chicken gut microbiome revealed by metagenomics and culture.</title>
        <authorList>
            <person name="Gilroy R."/>
            <person name="Ravi A."/>
            <person name="Getino M."/>
            <person name="Pursley I."/>
            <person name="Horton D.L."/>
            <person name="Alikhan N.F."/>
            <person name="Baker D."/>
            <person name="Gharbi K."/>
            <person name="Hall N."/>
            <person name="Watson M."/>
            <person name="Adriaenssens E.M."/>
            <person name="Foster-Nyarko E."/>
            <person name="Jarju S."/>
            <person name="Secka A."/>
            <person name="Antonio M."/>
            <person name="Oren A."/>
            <person name="Chaudhuri R.R."/>
            <person name="La Ragione R."/>
            <person name="Hildebrand F."/>
            <person name="Pallen M.J."/>
        </authorList>
    </citation>
    <scope>NUCLEOTIDE SEQUENCE</scope>
    <source>
        <strain evidence="2">CHK149-3286</strain>
    </source>
</reference>
<dbReference type="CDD" id="cd07518">
    <property type="entry name" value="HAD_YbiV-Like"/>
    <property type="match status" value="1"/>
</dbReference>
<proteinExistence type="predicted"/>
<accession>A0A151A2A7</accession>
<reference evidence="2" key="4">
    <citation type="submission" date="2021-09" db="EMBL/GenBank/DDBJ databases">
        <authorList>
            <person name="Gilroy R."/>
        </authorList>
    </citation>
    <scope>NUCLEOTIDE SEQUENCE</scope>
    <source>
        <strain evidence="2">CHK149-3286</strain>
    </source>
</reference>
<evidence type="ECO:0000313" key="1">
    <source>
        <dbReference type="EMBL" id="GEP81863.1"/>
    </source>
</evidence>
<accession>A0A2T4RF44</accession>
<dbReference type="GO" id="GO:0005829">
    <property type="term" value="C:cytosol"/>
    <property type="evidence" value="ECO:0007669"/>
    <property type="project" value="TreeGrafter"/>
</dbReference>
<dbReference type="SFLD" id="SFLDS00003">
    <property type="entry name" value="Haloacid_Dehalogenase"/>
    <property type="match status" value="1"/>
</dbReference>
<dbReference type="InterPro" id="IPR006379">
    <property type="entry name" value="HAD-SF_hydro_IIB"/>
</dbReference>
<dbReference type="PROSITE" id="PS01229">
    <property type="entry name" value="COF_2"/>
    <property type="match status" value="1"/>
</dbReference>